<evidence type="ECO:0000313" key="4">
    <source>
        <dbReference type="EMBL" id="QDM10651.1"/>
    </source>
</evidence>
<feature type="chain" id="PRO_5042865934" evidence="1">
    <location>
        <begin position="23"/>
        <end position="225"/>
    </location>
</feature>
<evidence type="ECO:0000259" key="3">
    <source>
        <dbReference type="Pfam" id="PF18003"/>
    </source>
</evidence>
<gene>
    <name evidence="4" type="ORF">DYI28_19220</name>
</gene>
<reference evidence="5" key="1">
    <citation type="journal article" date="2018" name="J. Anim. Genet.">
        <title>Acquired interbacterial defense systems protect against interspecies antagonism in the human gut microbiome.</title>
        <authorList>
            <person name="Ross B.D."/>
            <person name="Verster A.J."/>
            <person name="Radey M.C."/>
            <person name="Schmidtke D.T."/>
            <person name="Pope C.E."/>
            <person name="Hoffman L.R."/>
            <person name="Hajjar A."/>
            <person name="Peterson S.B."/>
            <person name="Borenstein E."/>
            <person name="Mougous J."/>
        </authorList>
    </citation>
    <scope>NUCLEOTIDE SEQUENCE [LARGE SCALE GENOMIC DNA]</scope>
    <source>
        <strain evidence="5">3725 D1 iv</strain>
    </source>
</reference>
<dbReference type="EMBL" id="CP041395">
    <property type="protein sequence ID" value="QDM10651.1"/>
    <property type="molecule type" value="Genomic_DNA"/>
</dbReference>
<evidence type="ECO:0000259" key="2">
    <source>
        <dbReference type="Pfam" id="PF12866"/>
    </source>
</evidence>
<evidence type="ECO:0000256" key="1">
    <source>
        <dbReference type="SAM" id="SignalP"/>
    </source>
</evidence>
<sequence>MKNRLSLIIVCCLLMLSGCSYDNYDEPTSVLSGRVVYNGQALPVKTDGTGFILWQDGYANKSGITLNIAYDGTFSATLFDGEYKLTRRAGGPWVDQPADTVYITVRGNTVVDVPVTPYFTIRDASFQYYDGKVKATFKVDKVVESANVSRLTLCLGKSILTDYNKKEANKTLSNPVISFGEEMTLEADLGSLAGEEYVFARVGVRAAQSSNSEFVYSLPVKVMIR</sequence>
<dbReference type="Gene3D" id="2.60.40.2060">
    <property type="match status" value="1"/>
</dbReference>
<dbReference type="Proteomes" id="UP000318823">
    <property type="component" value="Chromosome"/>
</dbReference>
<feature type="domain" description="DUF3823" evidence="3">
    <location>
        <begin position="119"/>
        <end position="220"/>
    </location>
</feature>
<name>A0AAP9IX47_BACOV</name>
<dbReference type="Pfam" id="PF12866">
    <property type="entry name" value="DUF3823"/>
    <property type="match status" value="1"/>
</dbReference>
<dbReference type="InterPro" id="IPR041186">
    <property type="entry name" value="DUF3823_C"/>
</dbReference>
<dbReference type="InterPro" id="IPR024278">
    <property type="entry name" value="DUF3823_N"/>
</dbReference>
<evidence type="ECO:0000313" key="5">
    <source>
        <dbReference type="Proteomes" id="UP000318823"/>
    </source>
</evidence>
<dbReference type="AlphaFoldDB" id="A0AAP9IX47"/>
<feature type="signal peptide" evidence="1">
    <location>
        <begin position="1"/>
        <end position="22"/>
    </location>
</feature>
<dbReference type="RefSeq" id="WP_032844308.1">
    <property type="nucleotide sequence ID" value="NZ_CAXSRA010000004.1"/>
</dbReference>
<dbReference type="Gene3D" id="2.60.40.1120">
    <property type="entry name" value="Carboxypeptidase-like, regulatory domain"/>
    <property type="match status" value="1"/>
</dbReference>
<organism evidence="4 5">
    <name type="scientific">Bacteroides ovatus</name>
    <dbReference type="NCBI Taxonomy" id="28116"/>
    <lineage>
        <taxon>Bacteria</taxon>
        <taxon>Pseudomonadati</taxon>
        <taxon>Bacteroidota</taxon>
        <taxon>Bacteroidia</taxon>
        <taxon>Bacteroidales</taxon>
        <taxon>Bacteroidaceae</taxon>
        <taxon>Bacteroides</taxon>
    </lineage>
</organism>
<dbReference type="Pfam" id="PF18003">
    <property type="entry name" value="DUF3823_C"/>
    <property type="match status" value="1"/>
</dbReference>
<proteinExistence type="predicted"/>
<feature type="domain" description="DUF3823" evidence="2">
    <location>
        <begin position="29"/>
        <end position="116"/>
    </location>
</feature>
<protein>
    <submittedName>
        <fullName evidence="4">DUF3823 domain-containing protein</fullName>
    </submittedName>
</protein>
<accession>A0AAP9IX47</accession>
<keyword evidence="1" id="KW-0732">Signal</keyword>
<dbReference type="PROSITE" id="PS51257">
    <property type="entry name" value="PROKAR_LIPOPROTEIN"/>
    <property type="match status" value="1"/>
</dbReference>